<dbReference type="InterPro" id="IPR011250">
    <property type="entry name" value="OMP/PagP_B-barrel"/>
</dbReference>
<protein>
    <submittedName>
        <fullName evidence="4">Outer membrane beta-barrel protein</fullName>
    </submittedName>
</protein>
<dbReference type="AlphaFoldDB" id="A0A7G8BJ96"/>
<evidence type="ECO:0000259" key="3">
    <source>
        <dbReference type="Pfam" id="PF13505"/>
    </source>
</evidence>
<evidence type="ECO:0000313" key="4">
    <source>
        <dbReference type="EMBL" id="QNI32616.1"/>
    </source>
</evidence>
<gene>
    <name evidence="4" type="ORF">H7849_00910</name>
</gene>
<dbReference type="EMBL" id="CP060394">
    <property type="protein sequence ID" value="QNI32616.1"/>
    <property type="molecule type" value="Genomic_DNA"/>
</dbReference>
<evidence type="ECO:0000256" key="1">
    <source>
        <dbReference type="ARBA" id="ARBA00022729"/>
    </source>
</evidence>
<feature type="chain" id="PRO_5028831187" evidence="2">
    <location>
        <begin position="21"/>
        <end position="189"/>
    </location>
</feature>
<name>A0A7G8BJ96_9BACT</name>
<keyword evidence="5" id="KW-1185">Reference proteome</keyword>
<evidence type="ECO:0000256" key="2">
    <source>
        <dbReference type="SAM" id="SignalP"/>
    </source>
</evidence>
<reference evidence="4 5" key="1">
    <citation type="submission" date="2020-08" db="EMBL/GenBank/DDBJ databases">
        <title>Edaphobacter telluris sp. nov. and Acidobacterium dinghuensis sp. nov., two acidobacteria isolated from forest soil.</title>
        <authorList>
            <person name="Fu J."/>
            <person name="Qiu L."/>
        </authorList>
    </citation>
    <scope>NUCLEOTIDE SEQUENCE [LARGE SCALE GENOMIC DNA]</scope>
    <source>
        <strain evidence="4">4Y35</strain>
    </source>
</reference>
<dbReference type="Proteomes" id="UP000515312">
    <property type="component" value="Chromosome"/>
</dbReference>
<dbReference type="KEGG" id="adin:H7849_00910"/>
<feature type="signal peptide" evidence="2">
    <location>
        <begin position="1"/>
        <end position="20"/>
    </location>
</feature>
<dbReference type="SUPFAM" id="SSF56925">
    <property type="entry name" value="OMPA-like"/>
    <property type="match status" value="1"/>
</dbReference>
<evidence type="ECO:0000313" key="5">
    <source>
        <dbReference type="Proteomes" id="UP000515312"/>
    </source>
</evidence>
<dbReference type="InterPro" id="IPR027385">
    <property type="entry name" value="Beta-barrel_OMP"/>
</dbReference>
<dbReference type="Pfam" id="PF13505">
    <property type="entry name" value="OMP_b-brl"/>
    <property type="match status" value="1"/>
</dbReference>
<feature type="domain" description="Outer membrane protein beta-barrel" evidence="3">
    <location>
        <begin position="26"/>
        <end position="188"/>
    </location>
</feature>
<keyword evidence="1 2" id="KW-0732">Signal</keyword>
<proteinExistence type="predicted"/>
<accession>A0A7G8BJ96</accession>
<dbReference type="Gene3D" id="2.40.160.20">
    <property type="match status" value="1"/>
</dbReference>
<dbReference type="RefSeq" id="WP_186743570.1">
    <property type="nucleotide sequence ID" value="NZ_CP060394.1"/>
</dbReference>
<organism evidence="4 5">
    <name type="scientific">Alloacidobacterium dinghuense</name>
    <dbReference type="NCBI Taxonomy" id="2763107"/>
    <lineage>
        <taxon>Bacteria</taxon>
        <taxon>Pseudomonadati</taxon>
        <taxon>Acidobacteriota</taxon>
        <taxon>Terriglobia</taxon>
        <taxon>Terriglobales</taxon>
        <taxon>Acidobacteriaceae</taxon>
        <taxon>Alloacidobacterium</taxon>
    </lineage>
</organism>
<sequence length="189" mass="21060">MPKSFLLVVLGLGLPIPLHGQVVGSAEEPAGLWYAGAEYSRLNPDYWAYPTVYMNGLSVYGGYRLDIRPHTGFGVEGTWRTLLDRDQGTREQDSFSASGRYIFRASRFAPFGKVGGGFGHFRSGNREQPNPNSGQNGVHFVGAFGAGIDVRVTRYVYVRPLEWEQQVWSFSPNLLAPHSFSFGAAYRFR</sequence>